<evidence type="ECO:0000313" key="3">
    <source>
        <dbReference type="EMBL" id="HER97250.1"/>
    </source>
</evidence>
<evidence type="ECO:0008006" key="4">
    <source>
        <dbReference type="Google" id="ProtNLM"/>
    </source>
</evidence>
<feature type="domain" description="Mut7-C RNAse" evidence="1">
    <location>
        <begin position="95"/>
        <end position="240"/>
    </location>
</feature>
<organism evidence="3">
    <name type="scientific">Rhodothermus marinus</name>
    <name type="common">Rhodothermus obamensis</name>
    <dbReference type="NCBI Taxonomy" id="29549"/>
    <lineage>
        <taxon>Bacteria</taxon>
        <taxon>Pseudomonadati</taxon>
        <taxon>Rhodothermota</taxon>
        <taxon>Rhodothermia</taxon>
        <taxon>Rhodothermales</taxon>
        <taxon>Rhodothermaceae</taxon>
        <taxon>Rhodothermus</taxon>
    </lineage>
</organism>
<accession>A0A7V2F8G9</accession>
<dbReference type="Pfam" id="PF14451">
    <property type="entry name" value="Ub-Mut7C"/>
    <property type="match status" value="1"/>
</dbReference>
<dbReference type="InterPro" id="IPR027798">
    <property type="entry name" value="Ub_Mut7C"/>
</dbReference>
<dbReference type="InterPro" id="IPR002782">
    <property type="entry name" value="Mut7-C_RNAse_dom"/>
</dbReference>
<comment type="caution">
    <text evidence="3">The sequence shown here is derived from an EMBL/GenBank/DDBJ whole genome shotgun (WGS) entry which is preliminary data.</text>
</comment>
<proteinExistence type="predicted"/>
<feature type="domain" description="Ubiquitin Mut7-C" evidence="2">
    <location>
        <begin position="1"/>
        <end position="78"/>
    </location>
</feature>
<name>A0A7V2F8G9_RHOMR</name>
<protein>
    <recommendedName>
        <fullName evidence="4">Twitching motility protein PilT</fullName>
    </recommendedName>
</protein>
<dbReference type="AlphaFoldDB" id="A0A7V2F8G9"/>
<evidence type="ECO:0000259" key="1">
    <source>
        <dbReference type="Pfam" id="PF01927"/>
    </source>
</evidence>
<sequence length="250" mass="28771">MRTVHLRFYASLNDFLPTRWKQRTFTLGFAGQPTVREILVQLQIPPPEVGFILAENQAVDFDYRPQEGERVSFYPIFYELLPGSPLNALPPERPPRFLLDTHLGRLARYLRMLGFDAEHFPAPDPGDGVLVHRAAQEGRVLLTRDRRLLARKAVRYGYFVRATAPQAQLVEVVDRFALHTLIHPFSRCLCCNVQLEPVEARAVAAQLPTGVRGQYTDFYRCPSCDRVYWEGSHHARMQRLIDQVVRSRST</sequence>
<evidence type="ECO:0000259" key="2">
    <source>
        <dbReference type="Pfam" id="PF14451"/>
    </source>
</evidence>
<dbReference type="Pfam" id="PF01927">
    <property type="entry name" value="Mut7-C"/>
    <property type="match status" value="1"/>
</dbReference>
<reference evidence="3" key="1">
    <citation type="journal article" date="2020" name="mSystems">
        <title>Genome- and Community-Level Interaction Insights into Carbon Utilization and Element Cycling Functions of Hydrothermarchaeota in Hydrothermal Sediment.</title>
        <authorList>
            <person name="Zhou Z."/>
            <person name="Liu Y."/>
            <person name="Xu W."/>
            <person name="Pan J."/>
            <person name="Luo Z.H."/>
            <person name="Li M."/>
        </authorList>
    </citation>
    <scope>NUCLEOTIDE SEQUENCE [LARGE SCALE GENOMIC DNA]</scope>
    <source>
        <strain evidence="3">SpSt-143</strain>
    </source>
</reference>
<dbReference type="EMBL" id="DSGB01000007">
    <property type="protein sequence ID" value="HER97250.1"/>
    <property type="molecule type" value="Genomic_DNA"/>
</dbReference>
<dbReference type="PANTHER" id="PTHR39081:SF1">
    <property type="entry name" value="MUT7-C RNASE DOMAIN-CONTAINING PROTEIN"/>
    <property type="match status" value="1"/>
</dbReference>
<gene>
    <name evidence="3" type="ORF">ENO59_12230</name>
</gene>
<dbReference type="PANTHER" id="PTHR39081">
    <property type="entry name" value="MUT7-C DOMAIN-CONTAINING PROTEIN"/>
    <property type="match status" value="1"/>
</dbReference>